<accession>A0A8T8I115</accession>
<dbReference type="InterPro" id="IPR011990">
    <property type="entry name" value="TPR-like_helical_dom_sf"/>
</dbReference>
<dbReference type="SUPFAM" id="SSF48452">
    <property type="entry name" value="TPR-like"/>
    <property type="match status" value="1"/>
</dbReference>
<evidence type="ECO:0000313" key="1">
    <source>
        <dbReference type="EMBL" id="QTR04150.1"/>
    </source>
</evidence>
<dbReference type="EMBL" id="CP072788">
    <property type="protein sequence ID" value="QTR04150.1"/>
    <property type="molecule type" value="Genomic_DNA"/>
</dbReference>
<proteinExistence type="predicted"/>
<organism evidence="1 2">
    <name type="scientific">Saccharothrix algeriensis</name>
    <dbReference type="NCBI Taxonomy" id="173560"/>
    <lineage>
        <taxon>Bacteria</taxon>
        <taxon>Bacillati</taxon>
        <taxon>Actinomycetota</taxon>
        <taxon>Actinomycetes</taxon>
        <taxon>Pseudonocardiales</taxon>
        <taxon>Pseudonocardiaceae</taxon>
        <taxon>Saccharothrix</taxon>
    </lineage>
</organism>
<protein>
    <submittedName>
        <fullName evidence="1">Tetratricopeptide repeat-containing protein</fullName>
    </submittedName>
</protein>
<dbReference type="Gene3D" id="1.25.40.10">
    <property type="entry name" value="Tetratricopeptide repeat domain"/>
    <property type="match status" value="1"/>
</dbReference>
<evidence type="ECO:0000313" key="2">
    <source>
        <dbReference type="Proteomes" id="UP000671828"/>
    </source>
</evidence>
<dbReference type="Proteomes" id="UP000671828">
    <property type="component" value="Chromosome"/>
</dbReference>
<sequence>MLAGQVVADLLGTARRGHVDQDPQVLAAREHPLDDGVGRLRVGQAGGARRLDRLDEAWRRHAAALALATDLGVPDSTAAALTALGSTRAALGRRAEAVDHHRRALEPARDIGDRETEAPAHCGLSELGEDPGRHRAEALRPAEELADHAIGVRARALLPG</sequence>
<reference evidence="1" key="1">
    <citation type="submission" date="2021-04" db="EMBL/GenBank/DDBJ databases">
        <title>Saccharothrix algeriensis WGS.</title>
        <authorList>
            <person name="Stuskova K."/>
            <person name="Hakalova E."/>
            <person name="Tebbal A.B."/>
            <person name="Eichmeier A."/>
        </authorList>
    </citation>
    <scope>NUCLEOTIDE SEQUENCE</scope>
    <source>
        <strain evidence="1">NRRL B-24137</strain>
    </source>
</reference>
<dbReference type="AlphaFoldDB" id="A0A8T8I115"/>
<name>A0A8T8I115_9PSEU</name>
<gene>
    <name evidence="1" type="ORF">J7S33_04040</name>
</gene>
<dbReference type="Pfam" id="PF13424">
    <property type="entry name" value="TPR_12"/>
    <property type="match status" value="1"/>
</dbReference>